<accession>A0A6G3QWJ7</accession>
<keyword evidence="2" id="KW-1133">Transmembrane helix</keyword>
<feature type="compositionally biased region" description="Low complexity" evidence="1">
    <location>
        <begin position="78"/>
        <end position="103"/>
    </location>
</feature>
<comment type="caution">
    <text evidence="3">The sequence shown here is derived from an EMBL/GenBank/DDBJ whole genome shotgun (WGS) entry which is preliminary data.</text>
</comment>
<sequence>MTVPAPIRKKQMDYCSTCRRHLNGALVCPGCGAYAPDIAPGVLGGHHVPGAATAHRNVPATAGDPASRADRPVPPDAPRSANPVTPAGADHQAPGAGPAAHAPHAGEDIPSDVLPPMSARPTGRAARRRQQDRRRKTQRRALIATAVALVGGGLTVASMER</sequence>
<evidence type="ECO:0000256" key="2">
    <source>
        <dbReference type="SAM" id="Phobius"/>
    </source>
</evidence>
<keyword evidence="2" id="KW-0472">Membrane</keyword>
<dbReference type="AlphaFoldDB" id="A0A6G3QWJ7"/>
<name>A0A6G3QWJ7_9ACTN</name>
<organism evidence="3">
    <name type="scientific">Streptomyces sp. SID14436</name>
    <dbReference type="NCBI Taxonomy" id="2706070"/>
    <lineage>
        <taxon>Bacteria</taxon>
        <taxon>Bacillati</taxon>
        <taxon>Actinomycetota</taxon>
        <taxon>Actinomycetes</taxon>
        <taxon>Kitasatosporales</taxon>
        <taxon>Streptomycetaceae</taxon>
        <taxon>Streptomyces</taxon>
    </lineage>
</organism>
<reference evidence="3" key="1">
    <citation type="submission" date="2020-01" db="EMBL/GenBank/DDBJ databases">
        <title>Insect and environment-associated Actinomycetes.</title>
        <authorList>
            <person name="Currrie C."/>
            <person name="Chevrette M."/>
            <person name="Carlson C."/>
            <person name="Stubbendieck R."/>
            <person name="Wendt-Pienkowski E."/>
        </authorList>
    </citation>
    <scope>NUCLEOTIDE SEQUENCE</scope>
    <source>
        <strain evidence="3">SID14436</strain>
    </source>
</reference>
<feature type="transmembrane region" description="Helical" evidence="2">
    <location>
        <begin position="141"/>
        <end position="159"/>
    </location>
</feature>
<evidence type="ECO:0000256" key="1">
    <source>
        <dbReference type="SAM" id="MobiDB-lite"/>
    </source>
</evidence>
<feature type="region of interest" description="Disordered" evidence="1">
    <location>
        <begin position="56"/>
        <end position="139"/>
    </location>
</feature>
<feature type="compositionally biased region" description="Basic residues" evidence="1">
    <location>
        <begin position="125"/>
        <end position="139"/>
    </location>
</feature>
<evidence type="ECO:0000313" key="3">
    <source>
        <dbReference type="EMBL" id="NEA87878.1"/>
    </source>
</evidence>
<protein>
    <submittedName>
        <fullName evidence="3">Uncharacterized protein</fullName>
    </submittedName>
</protein>
<proteinExistence type="predicted"/>
<feature type="non-terminal residue" evidence="3">
    <location>
        <position position="161"/>
    </location>
</feature>
<keyword evidence="2" id="KW-0812">Transmembrane</keyword>
<gene>
    <name evidence="3" type="ORF">G3I53_17980</name>
</gene>
<dbReference type="EMBL" id="JAAGMD010000519">
    <property type="protein sequence ID" value="NEA87878.1"/>
    <property type="molecule type" value="Genomic_DNA"/>
</dbReference>